<evidence type="ECO:0000256" key="3">
    <source>
        <dbReference type="ARBA" id="ARBA00022670"/>
    </source>
</evidence>
<dbReference type="PROSITE" id="PS51885">
    <property type="entry name" value="NEPRILYSIN"/>
    <property type="match status" value="1"/>
</dbReference>
<proteinExistence type="inferred from homology"/>
<keyword evidence="5" id="KW-0378">Hydrolase</keyword>
<dbReference type="GO" id="GO:0046872">
    <property type="term" value="F:metal ion binding"/>
    <property type="evidence" value="ECO:0007669"/>
    <property type="project" value="UniProtKB-KW"/>
</dbReference>
<keyword evidence="4" id="KW-0479">Metal-binding</keyword>
<dbReference type="Pfam" id="PF05649">
    <property type="entry name" value="Peptidase_M13_N"/>
    <property type="match status" value="1"/>
</dbReference>
<dbReference type="AlphaFoldDB" id="A0A1H8FXD2"/>
<evidence type="ECO:0000256" key="8">
    <source>
        <dbReference type="SAM" id="SignalP"/>
    </source>
</evidence>
<dbReference type="Gene3D" id="1.10.1380.10">
    <property type="entry name" value="Neutral endopeptidase , domain2"/>
    <property type="match status" value="1"/>
</dbReference>
<evidence type="ECO:0000256" key="4">
    <source>
        <dbReference type="ARBA" id="ARBA00022723"/>
    </source>
</evidence>
<keyword evidence="8" id="KW-0732">Signal</keyword>
<dbReference type="EMBL" id="FOCW01000001">
    <property type="protein sequence ID" value="SEN35897.1"/>
    <property type="molecule type" value="Genomic_DNA"/>
</dbReference>
<dbReference type="PRINTS" id="PR00786">
    <property type="entry name" value="NEPRILYSIN"/>
</dbReference>
<dbReference type="Proteomes" id="UP000199531">
    <property type="component" value="Unassembled WGS sequence"/>
</dbReference>
<dbReference type="RefSeq" id="WP_200785724.1">
    <property type="nucleotide sequence ID" value="NZ_FOCW01000001.1"/>
</dbReference>
<dbReference type="GO" id="GO:0016485">
    <property type="term" value="P:protein processing"/>
    <property type="evidence" value="ECO:0007669"/>
    <property type="project" value="TreeGrafter"/>
</dbReference>
<dbReference type="InterPro" id="IPR042089">
    <property type="entry name" value="Peptidase_M13_dom_2"/>
</dbReference>
<evidence type="ECO:0000259" key="9">
    <source>
        <dbReference type="Pfam" id="PF01431"/>
    </source>
</evidence>
<evidence type="ECO:0000256" key="2">
    <source>
        <dbReference type="ARBA" id="ARBA00007357"/>
    </source>
</evidence>
<comment type="similarity">
    <text evidence="2">Belongs to the peptidase M13 family.</text>
</comment>
<dbReference type="InterPro" id="IPR000718">
    <property type="entry name" value="Peptidase_M13"/>
</dbReference>
<dbReference type="GO" id="GO:0005886">
    <property type="term" value="C:plasma membrane"/>
    <property type="evidence" value="ECO:0007669"/>
    <property type="project" value="TreeGrafter"/>
</dbReference>
<evidence type="ECO:0000256" key="1">
    <source>
        <dbReference type="ARBA" id="ARBA00001947"/>
    </source>
</evidence>
<evidence type="ECO:0000313" key="11">
    <source>
        <dbReference type="EMBL" id="SEN35897.1"/>
    </source>
</evidence>
<dbReference type="InterPro" id="IPR024079">
    <property type="entry name" value="MetalloPept_cat_dom_sf"/>
</dbReference>
<reference evidence="11 12" key="1">
    <citation type="submission" date="2016-10" db="EMBL/GenBank/DDBJ databases">
        <authorList>
            <person name="de Groot N.N."/>
        </authorList>
    </citation>
    <scope>NUCLEOTIDE SEQUENCE [LARGE SCALE GENOMIC DNA]</scope>
    <source>
        <strain evidence="11 12">DSM 15123</strain>
    </source>
</reference>
<evidence type="ECO:0000313" key="12">
    <source>
        <dbReference type="Proteomes" id="UP000199531"/>
    </source>
</evidence>
<organism evidence="11 12">
    <name type="scientific">Brachymonas denitrificans DSM 15123</name>
    <dbReference type="NCBI Taxonomy" id="1121117"/>
    <lineage>
        <taxon>Bacteria</taxon>
        <taxon>Pseudomonadati</taxon>
        <taxon>Pseudomonadota</taxon>
        <taxon>Betaproteobacteria</taxon>
        <taxon>Burkholderiales</taxon>
        <taxon>Comamonadaceae</taxon>
        <taxon>Brachymonas</taxon>
    </lineage>
</organism>
<feature type="domain" description="Peptidase M13 C-terminal" evidence="9">
    <location>
        <begin position="505"/>
        <end position="701"/>
    </location>
</feature>
<keyword evidence="3" id="KW-0645">Protease</keyword>
<evidence type="ECO:0000256" key="5">
    <source>
        <dbReference type="ARBA" id="ARBA00022801"/>
    </source>
</evidence>
<comment type="cofactor">
    <cofactor evidence="1">
        <name>Zn(2+)</name>
        <dbReference type="ChEBI" id="CHEBI:29105"/>
    </cofactor>
</comment>
<dbReference type="InterPro" id="IPR008753">
    <property type="entry name" value="Peptidase_M13_N"/>
</dbReference>
<feature type="chain" id="PRO_5011468671" evidence="8">
    <location>
        <begin position="35"/>
        <end position="708"/>
    </location>
</feature>
<dbReference type="STRING" id="1121117.SAMN02745977_01208"/>
<keyword evidence="12" id="KW-1185">Reference proteome</keyword>
<sequence>MRMKHHLPREYCLGFVPKRLVLALAVSAAVSAQAANSSQFPSAGISSNAGTYTIDQTRLLPFNAFKVGDLDKSIDACHDFAGYANARFLAAHPVPSDRTSWGSFDMLEERSRQTQQQLAEQAAVNKSAKGVDKLIGDLYATGMDVARINAAGHTPIKAELDAISRLSNKEQVAEYIRVEAAKGRGTLFDFWVAPDFRAPGTNMAYVAQAGLGLHDKTYYTAANRKNVLAAHEVYVANILKLIGVSGADAARQAADIVALEKRLAHVSLSTEEVARDWELEYNPVTLAEADRLTPNFSWTKFFQSQGVAAPDKFSLPMPGFHQEVSRMLAEVPISVWQSYLKYHAASAAAPHLSDAFVQEHFRFYSKALRGQEEKETRAMHVLTTINSGAAEALGQLYVKVAFSPEAKMRMEALVANIGKALKTRIEDLDWMSPETKKKALEKWTSFEPKIGYPDKWRSWDGLRTGRDSYYDNLQALQKFNHKWTLGKIGKPVERNEWDTWPQVVNAYYRAARNDIVFPAAILQPPFFDPNADDATNYGGIGAVIGHEMTHGYDDQGARFDATGKFENWWTPADAQAFAQRTGQLVKQFSGYKTLGENVNGKLTLDENIADLGGLATAYDAMKAATAGKPDPMTGGLTNDQRFFLSWATVWRRNMKDDEARLRLSTDTHAPAQFRVIGAPSNMPAFAAAFNCKPGDRMVIGDADRVDIW</sequence>
<feature type="domain" description="Peptidase M13 N-terminal" evidence="10">
    <location>
        <begin position="77"/>
        <end position="453"/>
    </location>
</feature>
<dbReference type="SUPFAM" id="SSF55486">
    <property type="entry name" value="Metalloproteases ('zincins'), catalytic domain"/>
    <property type="match status" value="1"/>
</dbReference>
<evidence type="ECO:0000256" key="6">
    <source>
        <dbReference type="ARBA" id="ARBA00022833"/>
    </source>
</evidence>
<dbReference type="PANTHER" id="PTHR11733:SF167">
    <property type="entry name" value="FI17812P1-RELATED"/>
    <property type="match status" value="1"/>
</dbReference>
<evidence type="ECO:0000259" key="10">
    <source>
        <dbReference type="Pfam" id="PF05649"/>
    </source>
</evidence>
<dbReference type="PANTHER" id="PTHR11733">
    <property type="entry name" value="ZINC METALLOPROTEASE FAMILY M13 NEPRILYSIN-RELATED"/>
    <property type="match status" value="1"/>
</dbReference>
<dbReference type="Gene3D" id="3.40.390.10">
    <property type="entry name" value="Collagenase (Catalytic Domain)"/>
    <property type="match status" value="1"/>
</dbReference>
<dbReference type="CDD" id="cd08662">
    <property type="entry name" value="M13"/>
    <property type="match status" value="1"/>
</dbReference>
<protein>
    <submittedName>
        <fullName evidence="11">Putative endopeptidase</fullName>
    </submittedName>
</protein>
<keyword evidence="7" id="KW-0482">Metalloprotease</keyword>
<evidence type="ECO:0000256" key="7">
    <source>
        <dbReference type="ARBA" id="ARBA00023049"/>
    </source>
</evidence>
<accession>A0A1H8FXD2</accession>
<gene>
    <name evidence="11" type="ORF">SAMN02745977_01208</name>
</gene>
<feature type="signal peptide" evidence="8">
    <location>
        <begin position="1"/>
        <end position="34"/>
    </location>
</feature>
<dbReference type="Pfam" id="PF01431">
    <property type="entry name" value="Peptidase_M13"/>
    <property type="match status" value="1"/>
</dbReference>
<name>A0A1H8FXD2_9BURK</name>
<keyword evidence="6" id="KW-0862">Zinc</keyword>
<dbReference type="GO" id="GO:0004222">
    <property type="term" value="F:metalloendopeptidase activity"/>
    <property type="evidence" value="ECO:0007669"/>
    <property type="project" value="InterPro"/>
</dbReference>
<dbReference type="InterPro" id="IPR018497">
    <property type="entry name" value="Peptidase_M13_C"/>
</dbReference>